<protein>
    <submittedName>
        <fullName evidence="2">Uncharacterized protein</fullName>
    </submittedName>
</protein>
<organism evidence="2 3">
    <name type="scientific">Corynascus novoguineensis</name>
    <dbReference type="NCBI Taxonomy" id="1126955"/>
    <lineage>
        <taxon>Eukaryota</taxon>
        <taxon>Fungi</taxon>
        <taxon>Dikarya</taxon>
        <taxon>Ascomycota</taxon>
        <taxon>Pezizomycotina</taxon>
        <taxon>Sordariomycetes</taxon>
        <taxon>Sordariomycetidae</taxon>
        <taxon>Sordariales</taxon>
        <taxon>Chaetomiaceae</taxon>
        <taxon>Corynascus</taxon>
    </lineage>
</organism>
<dbReference type="EMBL" id="MU857725">
    <property type="protein sequence ID" value="KAK4244752.1"/>
    <property type="molecule type" value="Genomic_DNA"/>
</dbReference>
<reference evidence="2" key="2">
    <citation type="submission" date="2023-05" db="EMBL/GenBank/DDBJ databases">
        <authorList>
            <consortium name="Lawrence Berkeley National Laboratory"/>
            <person name="Steindorff A."/>
            <person name="Hensen N."/>
            <person name="Bonometti L."/>
            <person name="Westerberg I."/>
            <person name="Brannstrom I.O."/>
            <person name="Guillou S."/>
            <person name="Cros-Aarteil S."/>
            <person name="Calhoun S."/>
            <person name="Haridas S."/>
            <person name="Kuo A."/>
            <person name="Mondo S."/>
            <person name="Pangilinan J."/>
            <person name="Riley R."/>
            <person name="Labutti K."/>
            <person name="Andreopoulos B."/>
            <person name="Lipzen A."/>
            <person name="Chen C."/>
            <person name="Yanf M."/>
            <person name="Daum C."/>
            <person name="Ng V."/>
            <person name="Clum A."/>
            <person name="Ohm R."/>
            <person name="Martin F."/>
            <person name="Silar P."/>
            <person name="Natvig D."/>
            <person name="Lalanne C."/>
            <person name="Gautier V."/>
            <person name="Ament-Velasquez S.L."/>
            <person name="Kruys A."/>
            <person name="Hutchinson M.I."/>
            <person name="Powell A.J."/>
            <person name="Barry K."/>
            <person name="Miller A.N."/>
            <person name="Grigoriev I.V."/>
            <person name="Debuchy R."/>
            <person name="Gladieux P."/>
            <person name="Thoren M.H."/>
            <person name="Johannesson H."/>
        </authorList>
    </citation>
    <scope>NUCLEOTIDE SEQUENCE</scope>
    <source>
        <strain evidence="2">CBS 359.72</strain>
    </source>
</reference>
<sequence length="64" mass="7614">MDNSEQQQDLRQQPWKDWVKQELQAREKAEETEEGRKALEEKAKAYIRKNDEDESEAYDTNKAG</sequence>
<dbReference type="Proteomes" id="UP001303647">
    <property type="component" value="Unassembled WGS sequence"/>
</dbReference>
<dbReference type="AlphaFoldDB" id="A0AAN7CNZ2"/>
<accession>A0AAN7CNZ2</accession>
<evidence type="ECO:0000313" key="3">
    <source>
        <dbReference type="Proteomes" id="UP001303647"/>
    </source>
</evidence>
<name>A0AAN7CNZ2_9PEZI</name>
<comment type="caution">
    <text evidence="2">The sequence shown here is derived from an EMBL/GenBank/DDBJ whole genome shotgun (WGS) entry which is preliminary data.</text>
</comment>
<proteinExistence type="predicted"/>
<evidence type="ECO:0000256" key="1">
    <source>
        <dbReference type="SAM" id="Coils"/>
    </source>
</evidence>
<keyword evidence="1" id="KW-0175">Coiled coil</keyword>
<reference evidence="2" key="1">
    <citation type="journal article" date="2023" name="Mol. Phylogenet. Evol.">
        <title>Genome-scale phylogeny and comparative genomics of the fungal order Sordariales.</title>
        <authorList>
            <person name="Hensen N."/>
            <person name="Bonometti L."/>
            <person name="Westerberg I."/>
            <person name="Brannstrom I.O."/>
            <person name="Guillou S."/>
            <person name="Cros-Aarteil S."/>
            <person name="Calhoun S."/>
            <person name="Haridas S."/>
            <person name="Kuo A."/>
            <person name="Mondo S."/>
            <person name="Pangilinan J."/>
            <person name="Riley R."/>
            <person name="LaButti K."/>
            <person name="Andreopoulos B."/>
            <person name="Lipzen A."/>
            <person name="Chen C."/>
            <person name="Yan M."/>
            <person name="Daum C."/>
            <person name="Ng V."/>
            <person name="Clum A."/>
            <person name="Steindorff A."/>
            <person name="Ohm R.A."/>
            <person name="Martin F."/>
            <person name="Silar P."/>
            <person name="Natvig D.O."/>
            <person name="Lalanne C."/>
            <person name="Gautier V."/>
            <person name="Ament-Velasquez S.L."/>
            <person name="Kruys A."/>
            <person name="Hutchinson M.I."/>
            <person name="Powell A.J."/>
            <person name="Barry K."/>
            <person name="Miller A.N."/>
            <person name="Grigoriev I.V."/>
            <person name="Debuchy R."/>
            <person name="Gladieux P."/>
            <person name="Hiltunen Thoren M."/>
            <person name="Johannesson H."/>
        </authorList>
    </citation>
    <scope>NUCLEOTIDE SEQUENCE</scope>
    <source>
        <strain evidence="2">CBS 359.72</strain>
    </source>
</reference>
<evidence type="ECO:0000313" key="2">
    <source>
        <dbReference type="EMBL" id="KAK4244752.1"/>
    </source>
</evidence>
<keyword evidence="3" id="KW-1185">Reference proteome</keyword>
<gene>
    <name evidence="2" type="ORF">C7999DRAFT_34895</name>
</gene>
<feature type="coiled-coil region" evidence="1">
    <location>
        <begin position="22"/>
        <end position="56"/>
    </location>
</feature>